<reference evidence="3" key="1">
    <citation type="submission" date="2019-10" db="EMBL/GenBank/DDBJ databases">
        <title>Lacipirellula parvula gen. nov., sp. nov., representing a lineage of planctomycetes widespread in freshwater anoxic habitats, and description of the family Lacipirellulaceae.</title>
        <authorList>
            <person name="Dedysh S.N."/>
            <person name="Kulichevskaya I.S."/>
            <person name="Beletsky A.V."/>
            <person name="Rakitin A.L."/>
            <person name="Mardanov A.V."/>
            <person name="Ivanova A.A."/>
            <person name="Saltykova V.X."/>
            <person name="Rijpstra W.I.C."/>
            <person name="Sinninghe Damste J.S."/>
            <person name="Ravin N.V."/>
        </authorList>
    </citation>
    <scope>NUCLEOTIDE SEQUENCE [LARGE SCALE GENOMIC DNA]</scope>
    <source>
        <strain evidence="3">PX69</strain>
    </source>
</reference>
<dbReference type="AlphaFoldDB" id="A0A5K7XK57"/>
<dbReference type="EMBL" id="AP021861">
    <property type="protein sequence ID" value="BBO35511.1"/>
    <property type="molecule type" value="Genomic_DNA"/>
</dbReference>
<dbReference type="Proteomes" id="UP000326837">
    <property type="component" value="Chromosome"/>
</dbReference>
<evidence type="ECO:0000313" key="3">
    <source>
        <dbReference type="Proteomes" id="UP000326837"/>
    </source>
</evidence>
<name>A0A5K7XK57_9BACT</name>
<evidence type="ECO:0000313" key="2">
    <source>
        <dbReference type="EMBL" id="BBO35511.1"/>
    </source>
</evidence>
<protein>
    <submittedName>
        <fullName evidence="2">Uncharacterized protein</fullName>
    </submittedName>
</protein>
<accession>A0A5K7XK57</accession>
<proteinExistence type="predicted"/>
<gene>
    <name evidence="2" type="ORF">PLANPX_5123</name>
</gene>
<keyword evidence="3" id="KW-1185">Reference proteome</keyword>
<feature type="region of interest" description="Disordered" evidence="1">
    <location>
        <begin position="54"/>
        <end position="83"/>
    </location>
</feature>
<dbReference type="KEGG" id="lpav:PLANPX_5123"/>
<feature type="compositionally biased region" description="Low complexity" evidence="1">
    <location>
        <begin position="62"/>
        <end position="83"/>
    </location>
</feature>
<organism evidence="2 3">
    <name type="scientific">Lacipirellula parvula</name>
    <dbReference type="NCBI Taxonomy" id="2650471"/>
    <lineage>
        <taxon>Bacteria</taxon>
        <taxon>Pseudomonadati</taxon>
        <taxon>Planctomycetota</taxon>
        <taxon>Planctomycetia</taxon>
        <taxon>Pirellulales</taxon>
        <taxon>Lacipirellulaceae</taxon>
        <taxon>Lacipirellula</taxon>
    </lineage>
</organism>
<sequence length="83" mass="8842">MATRSPTLRVANLGVKSCNCLNKFYRRQCGHGVDPAQIAGANRRPPSRAVCLLNSKRRNGVPQSSNRPSSPRSALAARGAIGV</sequence>
<evidence type="ECO:0000256" key="1">
    <source>
        <dbReference type="SAM" id="MobiDB-lite"/>
    </source>
</evidence>